<proteinExistence type="predicted"/>
<dbReference type="Proteomes" id="UP000326641">
    <property type="component" value="Unassembled WGS sequence"/>
</dbReference>
<sequence length="283" mass="30313">MDTTSGEFAVGTGVGGTGIDGSIVRFLDLETLLELVENSCIVFRRWEGDADRAFSRFVRERLPAALLRLSAAEKPHARGKLQRWWAAQERENQLADVIASIRALPIPPVAWIDSWYAGADQDPLLWRLQEAAGQVIGIGSTIAALNAALQPRPAETVIVGAVDYRPAAATASGAGSIDTRMVSALNGDPTLAYEREVRAVVSVGEAEAPAADHAVAVAPERLVQSVWLAPTTTDRKLALVRRLLDRAGLRVPCRRIAFGEAMRDAADAEVPLITHQPSVAEGA</sequence>
<dbReference type="EMBL" id="UXAT02000006">
    <property type="protein sequence ID" value="VUX45650.1"/>
    <property type="molecule type" value="Genomic_DNA"/>
</dbReference>
<protein>
    <submittedName>
        <fullName evidence="1">Uncharacterized protein</fullName>
    </submittedName>
</protein>
<comment type="caution">
    <text evidence="1">The sequence shown here is derived from an EMBL/GenBank/DDBJ whole genome shotgun (WGS) entry which is preliminary data.</text>
</comment>
<keyword evidence="2" id="KW-1185">Reference proteome</keyword>
<dbReference type="AlphaFoldDB" id="A0A564WAY6"/>
<organism evidence="1 2">
    <name type="scientific">Candidatus Defluviicoccus seviourii</name>
    <dbReference type="NCBI Taxonomy" id="2565273"/>
    <lineage>
        <taxon>Bacteria</taxon>
        <taxon>Pseudomonadati</taxon>
        <taxon>Pseudomonadota</taxon>
        <taxon>Alphaproteobacteria</taxon>
        <taxon>Rhodospirillales</taxon>
        <taxon>Rhodospirillaceae</taxon>
        <taxon>Defluviicoccus</taxon>
    </lineage>
</organism>
<reference evidence="1" key="1">
    <citation type="submission" date="2018-11" db="EMBL/GenBank/DDBJ databases">
        <authorList>
            <person name="Onetto C."/>
        </authorList>
    </citation>
    <scope>NUCLEOTIDE SEQUENCE [LARGE SCALE GENOMIC DNA]</scope>
</reference>
<evidence type="ECO:0000313" key="2">
    <source>
        <dbReference type="Proteomes" id="UP000326641"/>
    </source>
</evidence>
<accession>A0A564WAY6</accession>
<evidence type="ECO:0000313" key="1">
    <source>
        <dbReference type="EMBL" id="VUX45650.1"/>
    </source>
</evidence>
<gene>
    <name evidence="1" type="ORF">DF3PA_140031</name>
</gene>
<name>A0A564WAY6_9PROT</name>